<keyword evidence="4" id="KW-0539">Nucleus</keyword>
<feature type="compositionally biased region" description="Basic and acidic residues" evidence="5">
    <location>
        <begin position="174"/>
        <end position="191"/>
    </location>
</feature>
<dbReference type="PANTHER" id="PTHR12663:SF68">
    <property type="entry name" value="TUDOR DOMAIN-CONTAINING PROTEIN"/>
    <property type="match status" value="1"/>
</dbReference>
<dbReference type="Gene3D" id="2.30.30.140">
    <property type="match status" value="1"/>
</dbReference>
<keyword evidence="2" id="KW-0227">DNA damage</keyword>
<dbReference type="Proteomes" id="UP000029981">
    <property type="component" value="Chromosome 1"/>
</dbReference>
<proteinExistence type="predicted"/>
<evidence type="ECO:0008006" key="8">
    <source>
        <dbReference type="Google" id="ProtNLM"/>
    </source>
</evidence>
<dbReference type="Gramene" id="KGN64991">
    <property type="protein sequence ID" value="KGN64991"/>
    <property type="gene ID" value="Csa_1G172620"/>
</dbReference>
<reference evidence="6 7" key="1">
    <citation type="journal article" date="2009" name="Nat. Genet.">
        <title>The genome of the cucumber, Cucumis sativus L.</title>
        <authorList>
            <person name="Huang S."/>
            <person name="Li R."/>
            <person name="Zhang Z."/>
            <person name="Li L."/>
            <person name="Gu X."/>
            <person name="Fan W."/>
            <person name="Lucas W.J."/>
            <person name="Wang X."/>
            <person name="Xie B."/>
            <person name="Ni P."/>
            <person name="Ren Y."/>
            <person name="Zhu H."/>
            <person name="Li J."/>
            <person name="Lin K."/>
            <person name="Jin W."/>
            <person name="Fei Z."/>
            <person name="Li G."/>
            <person name="Staub J."/>
            <person name="Kilian A."/>
            <person name="van der Vossen E.A."/>
            <person name="Wu Y."/>
            <person name="Guo J."/>
            <person name="He J."/>
            <person name="Jia Z."/>
            <person name="Ren Y."/>
            <person name="Tian G."/>
            <person name="Lu Y."/>
            <person name="Ruan J."/>
            <person name="Qian W."/>
            <person name="Wang M."/>
            <person name="Huang Q."/>
            <person name="Li B."/>
            <person name="Xuan Z."/>
            <person name="Cao J."/>
            <person name="Asan"/>
            <person name="Wu Z."/>
            <person name="Zhang J."/>
            <person name="Cai Q."/>
            <person name="Bai Y."/>
            <person name="Zhao B."/>
            <person name="Han Y."/>
            <person name="Li Y."/>
            <person name="Li X."/>
            <person name="Wang S."/>
            <person name="Shi Q."/>
            <person name="Liu S."/>
            <person name="Cho W.K."/>
            <person name="Kim J.Y."/>
            <person name="Xu Y."/>
            <person name="Heller-Uszynska K."/>
            <person name="Miao H."/>
            <person name="Cheng Z."/>
            <person name="Zhang S."/>
            <person name="Wu J."/>
            <person name="Yang Y."/>
            <person name="Kang H."/>
            <person name="Li M."/>
            <person name="Liang H."/>
            <person name="Ren X."/>
            <person name="Shi Z."/>
            <person name="Wen M."/>
            <person name="Jian M."/>
            <person name="Yang H."/>
            <person name="Zhang G."/>
            <person name="Yang Z."/>
            <person name="Chen R."/>
            <person name="Liu S."/>
            <person name="Li J."/>
            <person name="Ma L."/>
            <person name="Liu H."/>
            <person name="Zhou Y."/>
            <person name="Zhao J."/>
            <person name="Fang X."/>
            <person name="Li G."/>
            <person name="Fang L."/>
            <person name="Li Y."/>
            <person name="Liu D."/>
            <person name="Zheng H."/>
            <person name="Zhang Y."/>
            <person name="Qin N."/>
            <person name="Li Z."/>
            <person name="Yang G."/>
            <person name="Yang S."/>
            <person name="Bolund L."/>
            <person name="Kristiansen K."/>
            <person name="Zheng H."/>
            <person name="Li S."/>
            <person name="Zhang X."/>
            <person name="Yang H."/>
            <person name="Wang J."/>
            <person name="Sun R."/>
            <person name="Zhang B."/>
            <person name="Jiang S."/>
            <person name="Wang J."/>
            <person name="Du Y."/>
            <person name="Li S."/>
        </authorList>
    </citation>
    <scope>NUCLEOTIDE SEQUENCE [LARGE SCALE GENOMIC DNA]</scope>
    <source>
        <strain evidence="7">cv. 9930</strain>
    </source>
</reference>
<dbReference type="PANTHER" id="PTHR12663">
    <property type="entry name" value="ANDROGEN INDUCED INHIBITOR OF PROLIFERATION AS3 / PDS5-RELATED"/>
    <property type="match status" value="1"/>
</dbReference>
<feature type="compositionally biased region" description="Polar residues" evidence="5">
    <location>
        <begin position="132"/>
        <end position="143"/>
    </location>
</feature>
<keyword evidence="7" id="KW-1185">Reference proteome</keyword>
<evidence type="ECO:0000256" key="5">
    <source>
        <dbReference type="SAM" id="MobiDB-lite"/>
    </source>
</evidence>
<feature type="region of interest" description="Disordered" evidence="5">
    <location>
        <begin position="88"/>
        <end position="304"/>
    </location>
</feature>
<feature type="compositionally biased region" description="Basic residues" evidence="5">
    <location>
        <begin position="96"/>
        <end position="112"/>
    </location>
</feature>
<feature type="compositionally biased region" description="Acidic residues" evidence="5">
    <location>
        <begin position="278"/>
        <end position="289"/>
    </location>
</feature>
<accession>A0A0A0LYH8</accession>
<feature type="compositionally biased region" description="Basic and acidic residues" evidence="5">
    <location>
        <begin position="247"/>
        <end position="267"/>
    </location>
</feature>
<feature type="compositionally biased region" description="Acidic residues" evidence="5">
    <location>
        <begin position="192"/>
        <end position="202"/>
    </location>
</feature>
<keyword evidence="3" id="KW-0234">DNA repair</keyword>
<dbReference type="GO" id="GO:0006281">
    <property type="term" value="P:DNA repair"/>
    <property type="evidence" value="ECO:0007669"/>
    <property type="project" value="UniProtKB-KW"/>
</dbReference>
<feature type="compositionally biased region" description="Acidic residues" evidence="5">
    <location>
        <begin position="210"/>
        <end position="226"/>
    </location>
</feature>
<feature type="compositionally biased region" description="Basic and acidic residues" evidence="5">
    <location>
        <begin position="227"/>
        <end position="238"/>
    </location>
</feature>
<dbReference type="InterPro" id="IPR039776">
    <property type="entry name" value="Pds5"/>
</dbReference>
<comment type="subcellular location">
    <subcellularLocation>
        <location evidence="1">Nucleus</location>
    </subcellularLocation>
</comment>
<protein>
    <recommendedName>
        <fullName evidence="8">Tudor domain-containing protein</fullName>
    </recommendedName>
</protein>
<organism evidence="6 7">
    <name type="scientific">Cucumis sativus</name>
    <name type="common">Cucumber</name>
    <dbReference type="NCBI Taxonomy" id="3659"/>
    <lineage>
        <taxon>Eukaryota</taxon>
        <taxon>Viridiplantae</taxon>
        <taxon>Streptophyta</taxon>
        <taxon>Embryophyta</taxon>
        <taxon>Tracheophyta</taxon>
        <taxon>Spermatophyta</taxon>
        <taxon>Magnoliopsida</taxon>
        <taxon>eudicotyledons</taxon>
        <taxon>Gunneridae</taxon>
        <taxon>Pentapetalae</taxon>
        <taxon>rosids</taxon>
        <taxon>fabids</taxon>
        <taxon>Cucurbitales</taxon>
        <taxon>Cucurbitaceae</taxon>
        <taxon>Benincaseae</taxon>
        <taxon>Cucumis</taxon>
    </lineage>
</organism>
<evidence type="ECO:0000256" key="2">
    <source>
        <dbReference type="ARBA" id="ARBA00022763"/>
    </source>
</evidence>
<feature type="compositionally biased region" description="Basic and acidic residues" evidence="5">
    <location>
        <begin position="122"/>
        <end position="131"/>
    </location>
</feature>
<dbReference type="EMBL" id="CM002922">
    <property type="protein sequence ID" value="KGN64991.1"/>
    <property type="molecule type" value="Genomic_DNA"/>
</dbReference>
<dbReference type="OMA" id="CFLMIEG"/>
<dbReference type="GO" id="GO:0005634">
    <property type="term" value="C:nucleus"/>
    <property type="evidence" value="ECO:0007669"/>
    <property type="project" value="UniProtKB-SubCell"/>
</dbReference>
<name>A0A0A0LYH8_CUCSA</name>
<reference evidence="6 7" key="3">
    <citation type="journal article" date="2010" name="BMC Genomics">
        <title>Transcriptome sequencing and comparative analysis of cucumber flowers with different sex types.</title>
        <authorList>
            <person name="Guo S."/>
            <person name="Zheng Y."/>
            <person name="Joung J.G."/>
            <person name="Liu S."/>
            <person name="Zhang Z."/>
            <person name="Crasta O.R."/>
            <person name="Sobral B.W."/>
            <person name="Xu Y."/>
            <person name="Huang S."/>
            <person name="Fei Z."/>
        </authorList>
    </citation>
    <scope>NUCLEOTIDE SEQUENCE [LARGE SCALE GENOMIC DNA]</scope>
    <source>
        <strain evidence="7">cv. 9930</strain>
    </source>
</reference>
<evidence type="ECO:0000256" key="3">
    <source>
        <dbReference type="ARBA" id="ARBA00023204"/>
    </source>
</evidence>
<evidence type="ECO:0000313" key="6">
    <source>
        <dbReference type="EMBL" id="KGN64991.1"/>
    </source>
</evidence>
<gene>
    <name evidence="6" type="ORF">Csa_1G172620</name>
</gene>
<evidence type="ECO:0000313" key="7">
    <source>
        <dbReference type="Proteomes" id="UP000029981"/>
    </source>
</evidence>
<dbReference type="GO" id="GO:0007064">
    <property type="term" value="P:mitotic sister chromatid cohesion"/>
    <property type="evidence" value="ECO:0007669"/>
    <property type="project" value="InterPro"/>
</dbReference>
<dbReference type="CDD" id="cd20404">
    <property type="entry name" value="Tudor_Agenet_AtEML-like"/>
    <property type="match status" value="1"/>
</dbReference>
<dbReference type="AlphaFoldDB" id="A0A0A0LYH8"/>
<reference evidence="6 7" key="4">
    <citation type="journal article" date="2011" name="BMC Genomics">
        <title>RNA-Seq improves annotation of protein-coding genes in the cucumber genome.</title>
        <authorList>
            <person name="Li Z."/>
            <person name="Zhang Z."/>
            <person name="Yan P."/>
            <person name="Huang S."/>
            <person name="Fei Z."/>
            <person name="Lin K."/>
        </authorList>
    </citation>
    <scope>NUCLEOTIDE SEQUENCE [LARGE SCALE GENOMIC DNA]</scope>
    <source>
        <strain evidence="7">cv. 9930</strain>
    </source>
</reference>
<evidence type="ECO:0000256" key="1">
    <source>
        <dbReference type="ARBA" id="ARBA00004123"/>
    </source>
</evidence>
<dbReference type="STRING" id="3659.A0A0A0LYH8"/>
<feature type="compositionally biased region" description="Basic residues" evidence="5">
    <location>
        <begin position="293"/>
        <end position="304"/>
    </location>
</feature>
<evidence type="ECO:0000256" key="4">
    <source>
        <dbReference type="ARBA" id="ARBA00023242"/>
    </source>
</evidence>
<reference evidence="6 7" key="2">
    <citation type="journal article" date="2009" name="PLoS ONE">
        <title>An integrated genetic and cytogenetic map of the cucumber genome.</title>
        <authorList>
            <person name="Ren Y."/>
            <person name="Zhang Z."/>
            <person name="Liu J."/>
            <person name="Staub J.E."/>
            <person name="Han Y."/>
            <person name="Cheng Z."/>
            <person name="Li X."/>
            <person name="Lu J."/>
            <person name="Miao H."/>
            <person name="Kang H."/>
            <person name="Xie B."/>
            <person name="Gu X."/>
            <person name="Wang X."/>
            <person name="Du Y."/>
            <person name="Jin W."/>
            <person name="Huang S."/>
        </authorList>
    </citation>
    <scope>NUCLEOTIDE SEQUENCE [LARGE SCALE GENOMIC DNA]</scope>
    <source>
        <strain evidence="7">cv. 9930</strain>
    </source>
</reference>
<sequence length="304" mass="34074">MQVACCHFPCFLMIEGVLLRFYKGTVKSYDPIKRKHVILYDDGDVEVLRLEKERWEVIDSDHKTSKKLKLSRSLPSLEVTLGLKNKDSGGSCSVKKPFKITKGKRTPKKNLKHSQNGASKLKFSDAGEKGSSDITNPGTSKRSNVYDEVDSGDSGGEHTQNVDKEFTDQEESDREIKSDSRGPGAGDHHIEESDEEEKPDADDDHKEKPEADDEEEKDELVEDVESFDQHADNAREKTDEDGEADESSSRENIGDDDSDSGKNEGTRFKQQSSPGEEEKGEVDELSDDEPLSKWKHRAGKRGLR</sequence>